<name>A0A397GMZ4_9GLOM</name>
<keyword evidence="2" id="KW-1185">Reference proteome</keyword>
<dbReference type="AlphaFoldDB" id="A0A397GMZ4"/>
<sequence>MILPTARLLLEKEYVDPYLSIAKDYMNNTHISLDETDKMFCHYTNYPTEIILKEDAYIIVSNNSLFEKGLYNGSVGVVLKIVDEIIVHLMKWQ</sequence>
<proteinExistence type="predicted"/>
<accession>A0A397GMZ4</accession>
<evidence type="ECO:0000313" key="1">
    <source>
        <dbReference type="EMBL" id="RHZ52411.1"/>
    </source>
</evidence>
<protein>
    <submittedName>
        <fullName evidence="1">Uncharacterized protein</fullName>
    </submittedName>
</protein>
<dbReference type="Proteomes" id="UP000266861">
    <property type="component" value="Unassembled WGS sequence"/>
</dbReference>
<dbReference type="EMBL" id="PQFF01000403">
    <property type="protein sequence ID" value="RHZ52411.1"/>
    <property type="molecule type" value="Genomic_DNA"/>
</dbReference>
<reference evidence="1 2" key="1">
    <citation type="submission" date="2018-08" db="EMBL/GenBank/DDBJ databases">
        <title>Genome and evolution of the arbuscular mycorrhizal fungus Diversispora epigaea (formerly Glomus versiforme) and its bacterial endosymbionts.</title>
        <authorList>
            <person name="Sun X."/>
            <person name="Fei Z."/>
            <person name="Harrison M."/>
        </authorList>
    </citation>
    <scope>NUCLEOTIDE SEQUENCE [LARGE SCALE GENOMIC DNA]</scope>
    <source>
        <strain evidence="1 2">IT104</strain>
    </source>
</reference>
<evidence type="ECO:0000313" key="2">
    <source>
        <dbReference type="Proteomes" id="UP000266861"/>
    </source>
</evidence>
<organism evidence="1 2">
    <name type="scientific">Diversispora epigaea</name>
    <dbReference type="NCBI Taxonomy" id="1348612"/>
    <lineage>
        <taxon>Eukaryota</taxon>
        <taxon>Fungi</taxon>
        <taxon>Fungi incertae sedis</taxon>
        <taxon>Mucoromycota</taxon>
        <taxon>Glomeromycotina</taxon>
        <taxon>Glomeromycetes</taxon>
        <taxon>Diversisporales</taxon>
        <taxon>Diversisporaceae</taxon>
        <taxon>Diversispora</taxon>
    </lineage>
</organism>
<comment type="caution">
    <text evidence="1">The sequence shown here is derived from an EMBL/GenBank/DDBJ whole genome shotgun (WGS) entry which is preliminary data.</text>
</comment>
<dbReference type="OrthoDB" id="2446515at2759"/>
<gene>
    <name evidence="1" type="ORF">Glove_461g30</name>
</gene>
<dbReference type="STRING" id="1348612.A0A397GMZ4"/>